<dbReference type="PROSITE" id="PS50041">
    <property type="entry name" value="C_TYPE_LECTIN_2"/>
    <property type="match status" value="1"/>
</dbReference>
<evidence type="ECO:0000256" key="2">
    <source>
        <dbReference type="SAM" id="Phobius"/>
    </source>
</evidence>
<feature type="domain" description="C-type lectin" evidence="3">
    <location>
        <begin position="77"/>
        <end position="211"/>
    </location>
</feature>
<dbReference type="SUPFAM" id="SSF56436">
    <property type="entry name" value="C-type lectin-like"/>
    <property type="match status" value="1"/>
</dbReference>
<dbReference type="EMBL" id="GEEE01009345">
    <property type="protein sequence ID" value="JAP53880.1"/>
    <property type="molecule type" value="Transcribed_RNA"/>
</dbReference>
<evidence type="ECO:0000259" key="3">
    <source>
        <dbReference type="PROSITE" id="PS50041"/>
    </source>
</evidence>
<reference evidence="4" key="1">
    <citation type="submission" date="2016-01" db="EMBL/GenBank/DDBJ databases">
        <title>Reference transcriptome for the parasite Schistocephalus solidus: insights into the molecular evolution of parasitism.</title>
        <authorList>
            <person name="Hebert F.O."/>
            <person name="Grambauer S."/>
            <person name="Barber I."/>
            <person name="Landry C.R."/>
            <person name="Aubin-Horth N."/>
        </authorList>
    </citation>
    <scope>NUCLEOTIDE SEQUENCE</scope>
</reference>
<dbReference type="AlphaFoldDB" id="A0A0X3PRV0"/>
<feature type="compositionally biased region" description="Polar residues" evidence="1">
    <location>
        <begin position="341"/>
        <end position="351"/>
    </location>
</feature>
<gene>
    <name evidence="4" type="ORF">TR124401</name>
</gene>
<dbReference type="InterPro" id="IPR001304">
    <property type="entry name" value="C-type_lectin-like"/>
</dbReference>
<dbReference type="CDD" id="cd00037">
    <property type="entry name" value="CLECT"/>
    <property type="match status" value="1"/>
</dbReference>
<protein>
    <submittedName>
        <fullName evidence="4">Lectin C-type domain</fullName>
    </submittedName>
</protein>
<dbReference type="Gene3D" id="3.10.100.10">
    <property type="entry name" value="Mannose-Binding Protein A, subunit A"/>
    <property type="match status" value="1"/>
</dbReference>
<feature type="transmembrane region" description="Helical" evidence="2">
    <location>
        <begin position="29"/>
        <end position="47"/>
    </location>
</feature>
<feature type="region of interest" description="Disordered" evidence="1">
    <location>
        <begin position="261"/>
        <end position="287"/>
    </location>
</feature>
<keyword evidence="2" id="KW-1133">Transmembrane helix</keyword>
<evidence type="ECO:0000313" key="4">
    <source>
        <dbReference type="EMBL" id="JAP53880.1"/>
    </source>
</evidence>
<feature type="compositionally biased region" description="Basic and acidic residues" evidence="1">
    <location>
        <begin position="261"/>
        <end position="273"/>
    </location>
</feature>
<dbReference type="Pfam" id="PF00059">
    <property type="entry name" value="Lectin_C"/>
    <property type="match status" value="1"/>
</dbReference>
<keyword evidence="2" id="KW-0472">Membrane</keyword>
<evidence type="ECO:0000256" key="1">
    <source>
        <dbReference type="SAM" id="MobiDB-lite"/>
    </source>
</evidence>
<dbReference type="InterPro" id="IPR016187">
    <property type="entry name" value="CTDL_fold"/>
</dbReference>
<feature type="region of interest" description="Disordered" evidence="1">
    <location>
        <begin position="307"/>
        <end position="351"/>
    </location>
</feature>
<accession>A0A0X3PRV0</accession>
<organism evidence="4">
    <name type="scientific">Schistocephalus solidus</name>
    <name type="common">Tapeworm</name>
    <dbReference type="NCBI Taxonomy" id="70667"/>
    <lineage>
        <taxon>Eukaryota</taxon>
        <taxon>Metazoa</taxon>
        <taxon>Spiralia</taxon>
        <taxon>Lophotrochozoa</taxon>
        <taxon>Platyhelminthes</taxon>
        <taxon>Cestoda</taxon>
        <taxon>Eucestoda</taxon>
        <taxon>Diphyllobothriidea</taxon>
        <taxon>Diphyllobothriidae</taxon>
        <taxon>Schistocephalus</taxon>
    </lineage>
</organism>
<sequence length="381" mass="43739">MSSKFDKWSQELTHSVHSNLCFHCTRRMYWLHLLLVMIVYHPFSAYARVHYYKAANYLVSNAGDPKTNFSSIQKLENGGFSYIMLPQKKLSFRQAEQFCLHDSSHRMHISSVLNEEEWLLLNKIFGNEQPIQIWLGGEAKRSPTKPTFNLFWIDRSPFSYHRFTKNEQNAWLDKKKPLNSGCLATELTKDGDGNWTVVHAPCNEARAFICKGLQKSERTDQFIHRPFLNALSQWPLDLLINRLTSWRLLDPWLLNELQREAATEESKPFRDTTVKPVRQGEGNGVLDNRNESVVRTPVTTRSPLAVRNEIADKNSTGTEEPASEPGNAEGESIFTADAPNTMDSNRKSTSLQLDDDHELALINELLDQKINPFNIGDDQIF</sequence>
<name>A0A0X3PRV0_SCHSO</name>
<dbReference type="InterPro" id="IPR016186">
    <property type="entry name" value="C-type_lectin-like/link_sf"/>
</dbReference>
<dbReference type="SMART" id="SM00034">
    <property type="entry name" value="CLECT"/>
    <property type="match status" value="1"/>
</dbReference>
<proteinExistence type="predicted"/>
<keyword evidence="2" id="KW-0812">Transmembrane</keyword>